<feature type="domain" description="HTH cro/C1-type" evidence="3">
    <location>
        <begin position="23"/>
        <end position="77"/>
    </location>
</feature>
<keyword evidence="2" id="KW-0175">Coiled coil</keyword>
<name>A0A1I5KFR2_9RHOB</name>
<dbReference type="OrthoDB" id="5659783at2"/>
<dbReference type="InterPro" id="IPR010982">
    <property type="entry name" value="Lambda_DNA-bd_dom_sf"/>
</dbReference>
<keyword evidence="5" id="KW-1185">Reference proteome</keyword>
<organism evidence="4 5">
    <name type="scientific">Tranquillimonas alkanivorans</name>
    <dbReference type="NCBI Taxonomy" id="441119"/>
    <lineage>
        <taxon>Bacteria</taxon>
        <taxon>Pseudomonadati</taxon>
        <taxon>Pseudomonadota</taxon>
        <taxon>Alphaproteobacteria</taxon>
        <taxon>Rhodobacterales</taxon>
        <taxon>Roseobacteraceae</taxon>
        <taxon>Tranquillimonas</taxon>
    </lineage>
</organism>
<reference evidence="4 5" key="1">
    <citation type="submission" date="2016-10" db="EMBL/GenBank/DDBJ databases">
        <authorList>
            <person name="de Groot N.N."/>
        </authorList>
    </citation>
    <scope>NUCLEOTIDE SEQUENCE [LARGE SCALE GENOMIC DNA]</scope>
    <source>
        <strain evidence="4 5">DSM 19547</strain>
    </source>
</reference>
<dbReference type="Gene3D" id="1.10.260.40">
    <property type="entry name" value="lambda repressor-like DNA-binding domains"/>
    <property type="match status" value="1"/>
</dbReference>
<dbReference type="GO" id="GO:0003677">
    <property type="term" value="F:DNA binding"/>
    <property type="evidence" value="ECO:0007669"/>
    <property type="project" value="UniProtKB-KW"/>
</dbReference>
<dbReference type="Proteomes" id="UP000199356">
    <property type="component" value="Unassembled WGS sequence"/>
</dbReference>
<evidence type="ECO:0000256" key="2">
    <source>
        <dbReference type="SAM" id="Coils"/>
    </source>
</evidence>
<dbReference type="SMART" id="SM00530">
    <property type="entry name" value="HTH_XRE"/>
    <property type="match status" value="1"/>
</dbReference>
<dbReference type="AlphaFoldDB" id="A0A1I5KFR2"/>
<dbReference type="STRING" id="441119.SAMN04488047_10182"/>
<evidence type="ECO:0000313" key="4">
    <source>
        <dbReference type="EMBL" id="SFO83882.1"/>
    </source>
</evidence>
<evidence type="ECO:0000313" key="5">
    <source>
        <dbReference type="Proteomes" id="UP000199356"/>
    </source>
</evidence>
<evidence type="ECO:0000256" key="1">
    <source>
        <dbReference type="ARBA" id="ARBA00023125"/>
    </source>
</evidence>
<dbReference type="InterPro" id="IPR001387">
    <property type="entry name" value="Cro/C1-type_HTH"/>
</dbReference>
<proteinExistence type="predicted"/>
<dbReference type="RefSeq" id="WP_093416237.1">
    <property type="nucleotide sequence ID" value="NZ_FOXA01000001.1"/>
</dbReference>
<dbReference type="Pfam" id="PF01381">
    <property type="entry name" value="HTH_3"/>
    <property type="match status" value="1"/>
</dbReference>
<keyword evidence="1" id="KW-0238">DNA-binding</keyword>
<dbReference type="CDD" id="cd00093">
    <property type="entry name" value="HTH_XRE"/>
    <property type="match status" value="1"/>
</dbReference>
<gene>
    <name evidence="4" type="ORF">SAMN04488047_10182</name>
</gene>
<protein>
    <submittedName>
        <fullName evidence="4">Transcriptional regulator, XRE family</fullName>
    </submittedName>
</protein>
<dbReference type="SUPFAM" id="SSF47413">
    <property type="entry name" value="lambda repressor-like DNA-binding domains"/>
    <property type="match status" value="1"/>
</dbReference>
<dbReference type="EMBL" id="FOXA01000001">
    <property type="protein sequence ID" value="SFO83882.1"/>
    <property type="molecule type" value="Genomic_DNA"/>
</dbReference>
<dbReference type="PANTHER" id="PTHR46558:SF13">
    <property type="entry name" value="HTH-TYPE TRANSCRIPTIONAL REGULATOR IMMR"/>
    <property type="match status" value="1"/>
</dbReference>
<feature type="coiled-coil region" evidence="2">
    <location>
        <begin position="105"/>
        <end position="132"/>
    </location>
</feature>
<sequence length="134" mass="14798">MDETAIPDSDWYSNDNATFGDRLADARQVLGMSQEDLARRVGVKLTTLQKWENDTAEPRANRLSMLSGILNVSLRWLLTGEGDGLSHPEDATPMTADVASILTEMRQMRGELHNTSERLGRLEKRLKAALAAGS</sequence>
<dbReference type="PROSITE" id="PS50943">
    <property type="entry name" value="HTH_CROC1"/>
    <property type="match status" value="1"/>
</dbReference>
<evidence type="ECO:0000259" key="3">
    <source>
        <dbReference type="PROSITE" id="PS50943"/>
    </source>
</evidence>
<dbReference type="PANTHER" id="PTHR46558">
    <property type="entry name" value="TRACRIPTIONAL REGULATORY PROTEIN-RELATED-RELATED"/>
    <property type="match status" value="1"/>
</dbReference>
<accession>A0A1I5KFR2</accession>